<keyword evidence="2" id="KW-1185">Reference proteome</keyword>
<dbReference type="EMBL" id="JAAIUW010000005">
    <property type="protein sequence ID" value="KAF7832822.1"/>
    <property type="molecule type" value="Genomic_DNA"/>
</dbReference>
<name>A0A834WV06_9FABA</name>
<gene>
    <name evidence="1" type="ORF">G2W53_015155</name>
</gene>
<protein>
    <submittedName>
        <fullName evidence="1">Uncharacterized protein</fullName>
    </submittedName>
</protein>
<evidence type="ECO:0000313" key="1">
    <source>
        <dbReference type="EMBL" id="KAF7832822.1"/>
    </source>
</evidence>
<organism evidence="1 2">
    <name type="scientific">Senna tora</name>
    <dbReference type="NCBI Taxonomy" id="362788"/>
    <lineage>
        <taxon>Eukaryota</taxon>
        <taxon>Viridiplantae</taxon>
        <taxon>Streptophyta</taxon>
        <taxon>Embryophyta</taxon>
        <taxon>Tracheophyta</taxon>
        <taxon>Spermatophyta</taxon>
        <taxon>Magnoliopsida</taxon>
        <taxon>eudicotyledons</taxon>
        <taxon>Gunneridae</taxon>
        <taxon>Pentapetalae</taxon>
        <taxon>rosids</taxon>
        <taxon>fabids</taxon>
        <taxon>Fabales</taxon>
        <taxon>Fabaceae</taxon>
        <taxon>Caesalpinioideae</taxon>
        <taxon>Cassia clade</taxon>
        <taxon>Senna</taxon>
    </lineage>
</organism>
<reference evidence="1" key="1">
    <citation type="submission" date="2020-09" db="EMBL/GenBank/DDBJ databases">
        <title>Genome-Enabled Discovery of Anthraquinone Biosynthesis in Senna tora.</title>
        <authorList>
            <person name="Kang S.-H."/>
            <person name="Pandey R.P."/>
            <person name="Lee C.-M."/>
            <person name="Sim J.-S."/>
            <person name="Jeong J.-T."/>
            <person name="Choi B.-S."/>
            <person name="Jung M."/>
            <person name="Ginzburg D."/>
            <person name="Zhao K."/>
            <person name="Won S.Y."/>
            <person name="Oh T.-J."/>
            <person name="Yu Y."/>
            <person name="Kim N.-H."/>
            <person name="Lee O.R."/>
            <person name="Lee T.-H."/>
            <person name="Bashyal P."/>
            <person name="Kim T.-S."/>
            <person name="Lee W.-H."/>
            <person name="Kawkins C."/>
            <person name="Kim C.-K."/>
            <person name="Kim J.S."/>
            <person name="Ahn B.O."/>
            <person name="Rhee S.Y."/>
            <person name="Sohng J.K."/>
        </authorList>
    </citation>
    <scope>NUCLEOTIDE SEQUENCE</scope>
    <source>
        <tissue evidence="1">Leaf</tissue>
    </source>
</reference>
<sequence>MATGQISRSRRLVASDLLCCRLVAVDLAGENVEVLRESEGDRSLRPPRKRKCFGKNHKQSSSYQLCKEEKGNTYLDSVFINPNTDKEFFPEKWFLFYNFPFSFSNDDFVKTTVVE</sequence>
<proteinExistence type="predicted"/>
<comment type="caution">
    <text evidence="1">The sequence shown here is derived from an EMBL/GenBank/DDBJ whole genome shotgun (WGS) entry which is preliminary data.</text>
</comment>
<accession>A0A834WV06</accession>
<evidence type="ECO:0000313" key="2">
    <source>
        <dbReference type="Proteomes" id="UP000634136"/>
    </source>
</evidence>
<dbReference type="Proteomes" id="UP000634136">
    <property type="component" value="Unassembled WGS sequence"/>
</dbReference>
<dbReference type="AlphaFoldDB" id="A0A834WV06"/>